<dbReference type="HOGENOM" id="CLU_081164_2_0_1"/>
<dbReference type="EMBL" id="KN840744">
    <property type="protein sequence ID" value="KIP01709.1"/>
    <property type="molecule type" value="Genomic_DNA"/>
</dbReference>
<protein>
    <recommendedName>
        <fullName evidence="4">CBM6 domain-containing protein</fullName>
    </recommendedName>
</protein>
<feature type="signal peptide" evidence="1">
    <location>
        <begin position="1"/>
        <end position="23"/>
    </location>
</feature>
<sequence>MFPLFTLFLTVLSLKAFSSLVSATLVNVTVDDSQTNGVSVIQYTPTGVWNDGLHCDGCTAHPDPENTFDGTWHDSTHLAGAGEDGLNFATLEFQGVAIYVYCIIAHTSTSPDGNTDMTFSIDGNTVGSFSLAPTNQTTYDYNVLVYSSTDLSSSSHTFTLQNGRVGGAKSLVLLDYIVYT</sequence>
<keyword evidence="1" id="KW-0732">Signal</keyword>
<dbReference type="Proteomes" id="UP000053257">
    <property type="component" value="Unassembled WGS sequence"/>
</dbReference>
<evidence type="ECO:0000313" key="3">
    <source>
        <dbReference type="Proteomes" id="UP000053257"/>
    </source>
</evidence>
<dbReference type="Gene3D" id="2.60.120.260">
    <property type="entry name" value="Galactose-binding domain-like"/>
    <property type="match status" value="1"/>
</dbReference>
<dbReference type="AlphaFoldDB" id="A0A0C3NB31"/>
<name>A0A0C3NB31_PHLG1</name>
<proteinExistence type="predicted"/>
<dbReference type="OrthoDB" id="3245657at2759"/>
<organism evidence="2 3">
    <name type="scientific">Phlebiopsis gigantea (strain 11061_1 CR5-6)</name>
    <name type="common">White-rot fungus</name>
    <name type="synonym">Peniophora gigantea</name>
    <dbReference type="NCBI Taxonomy" id="745531"/>
    <lineage>
        <taxon>Eukaryota</taxon>
        <taxon>Fungi</taxon>
        <taxon>Dikarya</taxon>
        <taxon>Basidiomycota</taxon>
        <taxon>Agaricomycotina</taxon>
        <taxon>Agaricomycetes</taxon>
        <taxon>Polyporales</taxon>
        <taxon>Phanerochaetaceae</taxon>
        <taxon>Phlebiopsis</taxon>
    </lineage>
</organism>
<gene>
    <name evidence="2" type="ORF">PHLGIDRAFT_112838</name>
</gene>
<dbReference type="STRING" id="745531.A0A0C3NB31"/>
<keyword evidence="3" id="KW-1185">Reference proteome</keyword>
<reference evidence="2 3" key="1">
    <citation type="journal article" date="2014" name="PLoS Genet.">
        <title>Analysis of the Phlebiopsis gigantea genome, transcriptome and secretome provides insight into its pioneer colonization strategies of wood.</title>
        <authorList>
            <person name="Hori C."/>
            <person name="Ishida T."/>
            <person name="Igarashi K."/>
            <person name="Samejima M."/>
            <person name="Suzuki H."/>
            <person name="Master E."/>
            <person name="Ferreira P."/>
            <person name="Ruiz-Duenas F.J."/>
            <person name="Held B."/>
            <person name="Canessa P."/>
            <person name="Larrondo L.F."/>
            <person name="Schmoll M."/>
            <person name="Druzhinina I.S."/>
            <person name="Kubicek C.P."/>
            <person name="Gaskell J.A."/>
            <person name="Kersten P."/>
            <person name="St John F."/>
            <person name="Glasner J."/>
            <person name="Sabat G."/>
            <person name="Splinter BonDurant S."/>
            <person name="Syed K."/>
            <person name="Yadav J."/>
            <person name="Mgbeahuruike A.C."/>
            <person name="Kovalchuk A."/>
            <person name="Asiegbu F.O."/>
            <person name="Lackner G."/>
            <person name="Hoffmeister D."/>
            <person name="Rencoret J."/>
            <person name="Gutierrez A."/>
            <person name="Sun H."/>
            <person name="Lindquist E."/>
            <person name="Barry K."/>
            <person name="Riley R."/>
            <person name="Grigoriev I.V."/>
            <person name="Henrissat B."/>
            <person name="Kues U."/>
            <person name="Berka R.M."/>
            <person name="Martinez A.T."/>
            <person name="Covert S.F."/>
            <person name="Blanchette R.A."/>
            <person name="Cullen D."/>
        </authorList>
    </citation>
    <scope>NUCLEOTIDE SEQUENCE [LARGE SCALE GENOMIC DNA]</scope>
    <source>
        <strain evidence="2 3">11061_1 CR5-6</strain>
    </source>
</reference>
<evidence type="ECO:0008006" key="4">
    <source>
        <dbReference type="Google" id="ProtNLM"/>
    </source>
</evidence>
<feature type="chain" id="PRO_5002167318" description="CBM6 domain-containing protein" evidence="1">
    <location>
        <begin position="24"/>
        <end position="180"/>
    </location>
</feature>
<accession>A0A0C3NB31</accession>
<evidence type="ECO:0000256" key="1">
    <source>
        <dbReference type="SAM" id="SignalP"/>
    </source>
</evidence>
<evidence type="ECO:0000313" key="2">
    <source>
        <dbReference type="EMBL" id="KIP01709.1"/>
    </source>
</evidence>